<comment type="similarity">
    <text evidence="2 4">Belongs to the AB hydrolase superfamily. Lipase family.</text>
</comment>
<accession>A0ABM1NKE1</accession>
<evidence type="ECO:0000256" key="4">
    <source>
        <dbReference type="RuleBase" id="RU004262"/>
    </source>
</evidence>
<feature type="signal peptide" evidence="5">
    <location>
        <begin position="1"/>
        <end position="17"/>
    </location>
</feature>
<dbReference type="InterPro" id="IPR033906">
    <property type="entry name" value="Lipase_N"/>
</dbReference>
<dbReference type="PANTHER" id="PTHR11610">
    <property type="entry name" value="LIPASE"/>
    <property type="match status" value="1"/>
</dbReference>
<evidence type="ECO:0000313" key="8">
    <source>
        <dbReference type="RefSeq" id="XP_017787291.1"/>
    </source>
</evidence>
<dbReference type="InterPro" id="IPR029058">
    <property type="entry name" value="AB_hydrolase_fold"/>
</dbReference>
<dbReference type="InterPro" id="IPR013818">
    <property type="entry name" value="Lipase"/>
</dbReference>
<dbReference type="Gene3D" id="3.40.50.1820">
    <property type="entry name" value="alpha/beta hydrolase"/>
    <property type="match status" value="1"/>
</dbReference>
<organism evidence="7 8">
    <name type="scientific">Nicrophorus vespilloides</name>
    <name type="common">Boreal carrion beetle</name>
    <dbReference type="NCBI Taxonomy" id="110193"/>
    <lineage>
        <taxon>Eukaryota</taxon>
        <taxon>Metazoa</taxon>
        <taxon>Ecdysozoa</taxon>
        <taxon>Arthropoda</taxon>
        <taxon>Hexapoda</taxon>
        <taxon>Insecta</taxon>
        <taxon>Pterygota</taxon>
        <taxon>Neoptera</taxon>
        <taxon>Endopterygota</taxon>
        <taxon>Coleoptera</taxon>
        <taxon>Polyphaga</taxon>
        <taxon>Staphyliniformia</taxon>
        <taxon>Silphidae</taxon>
        <taxon>Nicrophorinae</taxon>
        <taxon>Nicrophorus</taxon>
    </lineage>
</organism>
<dbReference type="SUPFAM" id="SSF53474">
    <property type="entry name" value="alpha/beta-Hydrolases"/>
    <property type="match status" value="1"/>
</dbReference>
<evidence type="ECO:0000256" key="2">
    <source>
        <dbReference type="ARBA" id="ARBA00010701"/>
    </source>
</evidence>
<dbReference type="PANTHER" id="PTHR11610:SF190">
    <property type="entry name" value="VITELLOGENIN-3-LIKE PROTEIN"/>
    <property type="match status" value="1"/>
</dbReference>
<dbReference type="Pfam" id="PF00151">
    <property type="entry name" value="Lipase"/>
    <property type="match status" value="1"/>
</dbReference>
<keyword evidence="7" id="KW-1185">Reference proteome</keyword>
<evidence type="ECO:0000313" key="7">
    <source>
        <dbReference type="Proteomes" id="UP000695000"/>
    </source>
</evidence>
<dbReference type="Proteomes" id="UP000695000">
    <property type="component" value="Unplaced"/>
</dbReference>
<dbReference type="CDD" id="cd00707">
    <property type="entry name" value="Pancreat_lipase_like"/>
    <property type="match status" value="1"/>
</dbReference>
<dbReference type="PRINTS" id="PR00821">
    <property type="entry name" value="TAGLIPASE"/>
</dbReference>
<sequence>MKAAVFLFIALVGFATAGPLQGRGRLYFPEEEDPNRIEYFYWEDDEGLVHREDLVGAVNERKADISDVTIYLYTKSNPSAPETIKPADFSTMTSSKYYKSSRKNVVITHGWKNSHESPVNTLIRSALLKKHDVNVFVVDWHEPASKNYISAHGSVRDVGTIVGNFINKLMTQYGLTGKNFNLIGHSLGAHISGCAGAAMKTKADYIIGLDPALPLFSMGNTDNRIDPSDAQFVQIIHTNAGLLGFSSSIGHADYYPNGGKKQIGCGADLTGTCSHSRSYMYLAESIQNSGFTSHLCNNFGDYDKGKCSGNHKSFLGKFTIDRTASGDYFLATKEKEPFSLG</sequence>
<comment type="subcellular location">
    <subcellularLocation>
        <location evidence="1">Secreted</location>
    </subcellularLocation>
</comment>
<name>A0ABM1NKE1_NICVS</name>
<dbReference type="InterPro" id="IPR000734">
    <property type="entry name" value="TAG_lipase"/>
</dbReference>
<reference evidence="8" key="1">
    <citation type="submission" date="2025-08" db="UniProtKB">
        <authorList>
            <consortium name="RefSeq"/>
        </authorList>
    </citation>
    <scope>IDENTIFICATION</scope>
    <source>
        <tissue evidence="8">Whole Larva</tissue>
    </source>
</reference>
<feature type="domain" description="Lipase" evidence="6">
    <location>
        <begin position="60"/>
        <end position="338"/>
    </location>
</feature>
<evidence type="ECO:0000259" key="6">
    <source>
        <dbReference type="Pfam" id="PF00151"/>
    </source>
</evidence>
<dbReference type="GeneID" id="108569998"/>
<evidence type="ECO:0000256" key="3">
    <source>
        <dbReference type="ARBA" id="ARBA00022525"/>
    </source>
</evidence>
<evidence type="ECO:0000256" key="5">
    <source>
        <dbReference type="SAM" id="SignalP"/>
    </source>
</evidence>
<evidence type="ECO:0000256" key="1">
    <source>
        <dbReference type="ARBA" id="ARBA00004613"/>
    </source>
</evidence>
<keyword evidence="3" id="KW-0964">Secreted</keyword>
<dbReference type="PRINTS" id="PR00825">
    <property type="entry name" value="DOLALLERGEN"/>
</dbReference>
<dbReference type="RefSeq" id="XP_017787291.1">
    <property type="nucleotide sequence ID" value="XM_017931802.1"/>
</dbReference>
<keyword evidence="5" id="KW-0732">Signal</keyword>
<dbReference type="InterPro" id="IPR002334">
    <property type="entry name" value="Allerg_PlipaseA1"/>
</dbReference>
<proteinExistence type="inferred from homology"/>
<feature type="chain" id="PRO_5047282078" evidence="5">
    <location>
        <begin position="18"/>
        <end position="341"/>
    </location>
</feature>
<gene>
    <name evidence="8" type="primary">LOC108569998</name>
</gene>
<protein>
    <submittedName>
        <fullName evidence="8">Pancreatic lipase-related protein 2-like</fullName>
    </submittedName>
</protein>